<keyword evidence="3" id="KW-1185">Reference proteome</keyword>
<evidence type="ECO:0000256" key="1">
    <source>
        <dbReference type="SAM" id="MobiDB-lite"/>
    </source>
</evidence>
<proteinExistence type="predicted"/>
<dbReference type="OrthoDB" id="1376015at2"/>
<organism evidence="2 3">
    <name type="scientific">Niveispirillum lacus</name>
    <dbReference type="NCBI Taxonomy" id="1981099"/>
    <lineage>
        <taxon>Bacteria</taxon>
        <taxon>Pseudomonadati</taxon>
        <taxon>Pseudomonadota</taxon>
        <taxon>Alphaproteobacteria</taxon>
        <taxon>Rhodospirillales</taxon>
        <taxon>Azospirillaceae</taxon>
        <taxon>Niveispirillum</taxon>
    </lineage>
</organism>
<protein>
    <recommendedName>
        <fullName evidence="4">Sulfatase N-terminal domain-containing protein</fullName>
    </recommendedName>
</protein>
<name>A0A255YYB0_9PROT</name>
<sequence length="531" mass="57459">MAPKAVASILIGLAALLALSLLLGLPAVPGDMLGPDHRGPVLELSALLAIALLLPRRPGKKAIWVLAVLCWLILLLRLADLVTVMTAGRPFEPAFDPALAPALWDVVMRGSGAVPMVAAIGAALVLLLFICRWLLDVMLRTPPLPRGPFLSILAVLTLVTMQPLDRGPIGAVWDQGRRWQEGEALAAQMVTTLAEDPVARPTKDHLFAALRGRPIILAWVESYGQSALTDPRQADIVGNRLDQLQRMLTQAGFHIRSGLVESPVIGGRSWLAHGTLRAGIRQDQPLAQRMVLASGQCGMVCALNRAGWRTWAAMPGLSLPWLEGPAWGFDKVMNRASFTYAGPSYGWSPIPDQALLASLSPDWSGPRPLYLEIVLTSSHAPWTPLPPWRPYSQGLIDGSAYADADSDADYTDMGAAYGRSLDYSLRALGDWVMQEVPDDALIVVLGDHPALDWISSGQENRVPVHILSRDPSLLDRLNGLDLQHGMRPGIGAKSMPMWEIFPTLLARFGPLPPQTPSTRDEMPNKAGEAVP</sequence>
<dbReference type="InterPro" id="IPR017850">
    <property type="entry name" value="Alkaline_phosphatase_core_sf"/>
</dbReference>
<dbReference type="RefSeq" id="WP_133065516.1">
    <property type="nucleotide sequence ID" value="NZ_NOXU01000029.1"/>
</dbReference>
<gene>
    <name evidence="2" type="ORF">CHU95_12350</name>
</gene>
<dbReference type="Gene3D" id="3.40.720.10">
    <property type="entry name" value="Alkaline Phosphatase, subunit A"/>
    <property type="match status" value="1"/>
</dbReference>
<reference evidence="2 3" key="1">
    <citation type="submission" date="2017-07" db="EMBL/GenBank/DDBJ databases">
        <title>Niveispirillum cyanobacteriorum sp. nov., isolated from cyanobacterial aggregates in a eutrophic lake.</title>
        <authorList>
            <person name="Cai H."/>
        </authorList>
    </citation>
    <scope>NUCLEOTIDE SEQUENCE [LARGE SCALE GENOMIC DNA]</scope>
    <source>
        <strain evidence="3">TH1-14</strain>
    </source>
</reference>
<evidence type="ECO:0000313" key="3">
    <source>
        <dbReference type="Proteomes" id="UP000216998"/>
    </source>
</evidence>
<comment type="caution">
    <text evidence="2">The sequence shown here is derived from an EMBL/GenBank/DDBJ whole genome shotgun (WGS) entry which is preliminary data.</text>
</comment>
<evidence type="ECO:0000313" key="2">
    <source>
        <dbReference type="EMBL" id="OYQ34233.1"/>
    </source>
</evidence>
<dbReference type="Proteomes" id="UP000216998">
    <property type="component" value="Unassembled WGS sequence"/>
</dbReference>
<accession>A0A255YYB0</accession>
<dbReference type="SUPFAM" id="SSF53649">
    <property type="entry name" value="Alkaline phosphatase-like"/>
    <property type="match status" value="1"/>
</dbReference>
<feature type="region of interest" description="Disordered" evidence="1">
    <location>
        <begin position="509"/>
        <end position="531"/>
    </location>
</feature>
<evidence type="ECO:0008006" key="4">
    <source>
        <dbReference type="Google" id="ProtNLM"/>
    </source>
</evidence>
<dbReference type="EMBL" id="NOXU01000029">
    <property type="protein sequence ID" value="OYQ34233.1"/>
    <property type="molecule type" value="Genomic_DNA"/>
</dbReference>
<dbReference type="AlphaFoldDB" id="A0A255YYB0"/>